<evidence type="ECO:0000259" key="2">
    <source>
        <dbReference type="Pfam" id="PF18860"/>
    </source>
</evidence>
<dbReference type="Pfam" id="PF18860">
    <property type="entry name" value="AbiJ_NTD3"/>
    <property type="match status" value="1"/>
</dbReference>
<name>A0A7H8TN35_STRCX</name>
<evidence type="ECO:0000256" key="1">
    <source>
        <dbReference type="SAM" id="MobiDB-lite"/>
    </source>
</evidence>
<protein>
    <recommendedName>
        <fullName evidence="2">AbiJ-NTD3 domain-containing protein</fullName>
    </recommendedName>
</protein>
<dbReference type="EMBL" id="CP056041">
    <property type="protein sequence ID" value="QKZ24795.1"/>
    <property type="molecule type" value="Genomic_DNA"/>
</dbReference>
<dbReference type="AlphaFoldDB" id="A0A7H8TN35"/>
<proteinExistence type="predicted"/>
<feature type="region of interest" description="Disordered" evidence="1">
    <location>
        <begin position="1"/>
        <end position="27"/>
    </location>
</feature>
<gene>
    <name evidence="3" type="ORF">HUT05_16575</name>
</gene>
<feature type="region of interest" description="Disordered" evidence="1">
    <location>
        <begin position="102"/>
        <end position="150"/>
    </location>
</feature>
<dbReference type="Proteomes" id="UP000509418">
    <property type="component" value="Chromosome"/>
</dbReference>
<dbReference type="RefSeq" id="WP_176579183.1">
    <property type="nucleotide sequence ID" value="NZ_CBDRGH010000053.1"/>
</dbReference>
<evidence type="ECO:0000313" key="4">
    <source>
        <dbReference type="Proteomes" id="UP000509418"/>
    </source>
</evidence>
<sequence>MCRCGRRDQGERRGQDRPGRHGRAPRFATAEGDIVQHRYNNPEDWEDDWIFGDARFGLADGADEVLLRFLAEMIHPAVRTDSGEVQQLPALVNRHLAPDGYELAGARTVSGHRSTRPGGSRQAPAQRPRPPRSLDRRPGPLRRGPPPRSR</sequence>
<keyword evidence="4" id="KW-1185">Reference proteome</keyword>
<feature type="compositionally biased region" description="Basic and acidic residues" evidence="1">
    <location>
        <begin position="1"/>
        <end position="19"/>
    </location>
</feature>
<feature type="domain" description="AbiJ-NTD3" evidence="2">
    <location>
        <begin position="25"/>
        <end position="113"/>
    </location>
</feature>
<dbReference type="InterPro" id="IPR041427">
    <property type="entry name" value="AbiJ-NTD3"/>
</dbReference>
<reference evidence="3 4" key="1">
    <citation type="submission" date="2020-06" db="EMBL/GenBank/DDBJ databases">
        <title>Genome mining for natural products.</title>
        <authorList>
            <person name="Zhang B."/>
            <person name="Shi J."/>
            <person name="Ge H."/>
        </authorList>
    </citation>
    <scope>NUCLEOTIDE SEQUENCE [LARGE SCALE GENOMIC DNA]</scope>
    <source>
        <strain evidence="3 4">NA02069</strain>
    </source>
</reference>
<accession>A0A7H8TN35</accession>
<evidence type="ECO:0000313" key="3">
    <source>
        <dbReference type="EMBL" id="QKZ24795.1"/>
    </source>
</evidence>
<organism evidence="3 4">
    <name type="scientific">Streptomyces chartreusis</name>
    <dbReference type="NCBI Taxonomy" id="1969"/>
    <lineage>
        <taxon>Bacteria</taxon>
        <taxon>Bacillati</taxon>
        <taxon>Actinomycetota</taxon>
        <taxon>Actinomycetes</taxon>
        <taxon>Kitasatosporales</taxon>
        <taxon>Streptomycetaceae</taxon>
        <taxon>Streptomyces</taxon>
    </lineage>
</organism>